<dbReference type="Proteomes" id="UP001519460">
    <property type="component" value="Unassembled WGS sequence"/>
</dbReference>
<dbReference type="AlphaFoldDB" id="A0ABD0J1T9"/>
<comment type="caution">
    <text evidence="2">The sequence shown here is derived from an EMBL/GenBank/DDBJ whole genome shotgun (WGS) entry which is preliminary data.</text>
</comment>
<evidence type="ECO:0000313" key="3">
    <source>
        <dbReference type="Proteomes" id="UP001519460"/>
    </source>
</evidence>
<organism evidence="2 3">
    <name type="scientific">Batillaria attramentaria</name>
    <dbReference type="NCBI Taxonomy" id="370345"/>
    <lineage>
        <taxon>Eukaryota</taxon>
        <taxon>Metazoa</taxon>
        <taxon>Spiralia</taxon>
        <taxon>Lophotrochozoa</taxon>
        <taxon>Mollusca</taxon>
        <taxon>Gastropoda</taxon>
        <taxon>Caenogastropoda</taxon>
        <taxon>Sorbeoconcha</taxon>
        <taxon>Cerithioidea</taxon>
        <taxon>Batillariidae</taxon>
        <taxon>Batillaria</taxon>
    </lineage>
</organism>
<feature type="compositionally biased region" description="Polar residues" evidence="1">
    <location>
        <begin position="119"/>
        <end position="133"/>
    </location>
</feature>
<proteinExistence type="predicted"/>
<feature type="non-terminal residue" evidence="2">
    <location>
        <position position="1"/>
    </location>
</feature>
<keyword evidence="3" id="KW-1185">Reference proteome</keyword>
<evidence type="ECO:0000313" key="2">
    <source>
        <dbReference type="EMBL" id="KAK7448028.1"/>
    </source>
</evidence>
<gene>
    <name evidence="2" type="ORF">BaRGS_00040159</name>
</gene>
<accession>A0ABD0J1T9</accession>
<name>A0ABD0J1T9_9CAEN</name>
<feature type="region of interest" description="Disordered" evidence="1">
    <location>
        <begin position="119"/>
        <end position="146"/>
    </location>
</feature>
<dbReference type="EMBL" id="JACVVK020000767">
    <property type="protein sequence ID" value="KAK7448028.1"/>
    <property type="molecule type" value="Genomic_DNA"/>
</dbReference>
<evidence type="ECO:0000256" key="1">
    <source>
        <dbReference type="SAM" id="MobiDB-lite"/>
    </source>
</evidence>
<reference evidence="2 3" key="1">
    <citation type="journal article" date="2023" name="Sci. Data">
        <title>Genome assembly of the Korean intertidal mud-creeper Batillaria attramentaria.</title>
        <authorList>
            <person name="Patra A.K."/>
            <person name="Ho P.T."/>
            <person name="Jun S."/>
            <person name="Lee S.J."/>
            <person name="Kim Y."/>
            <person name="Won Y.J."/>
        </authorList>
    </citation>
    <scope>NUCLEOTIDE SEQUENCE [LARGE SCALE GENOMIC DNA]</scope>
    <source>
        <strain evidence="2">Wonlab-2016</strain>
    </source>
</reference>
<protein>
    <submittedName>
        <fullName evidence="2">Uncharacterized protein</fullName>
    </submittedName>
</protein>
<sequence>DQLPLRKAVHTQLRNIDNTRYVPPDQVPPPPTPPYPSRLKTFHRRCLQRILAISQKDKITQKGCPNWCRNPSHVHAVRGKSAWPRHVRWENFQRDHHRTKRPAGQPQLHVRIRYAKTNASATSRLSPLTSHSWRTLRPARKAGDRR</sequence>